<evidence type="ECO:0000256" key="1">
    <source>
        <dbReference type="ARBA" id="ARBA00004479"/>
    </source>
</evidence>
<evidence type="ECO:0000256" key="5">
    <source>
        <dbReference type="ARBA" id="ARBA00022989"/>
    </source>
</evidence>
<dbReference type="PANTHER" id="PTHR22811">
    <property type="entry name" value="TRANSMEMBRANE EMP24 DOMAIN-CONTAINING PROTEIN"/>
    <property type="match status" value="1"/>
</dbReference>
<protein>
    <submittedName>
        <fullName evidence="11">Transmembrane emp24 domain-containing protein p24delta7-like</fullName>
    </submittedName>
</protein>
<keyword evidence="4" id="KW-0732">Signal</keyword>
<name>A0A1S2XKM7_CICAR</name>
<evidence type="ECO:0000313" key="10">
    <source>
        <dbReference type="Proteomes" id="UP000087171"/>
    </source>
</evidence>
<evidence type="ECO:0000256" key="8">
    <source>
        <dbReference type="SAM" id="Phobius"/>
    </source>
</evidence>
<keyword evidence="10" id="KW-1185">Reference proteome</keyword>
<dbReference type="PROSITE" id="PS50866">
    <property type="entry name" value="GOLD"/>
    <property type="match status" value="1"/>
</dbReference>
<comment type="subcellular location">
    <subcellularLocation>
        <location evidence="1 7">Membrane</location>
        <topology evidence="1 7">Single-pass type I membrane protein</topology>
    </subcellularLocation>
</comment>
<dbReference type="STRING" id="3827.A0A1S2XKM7"/>
<feature type="domain" description="GOLD" evidence="9">
    <location>
        <begin position="41"/>
        <end position="132"/>
    </location>
</feature>
<keyword evidence="3 7" id="KW-0812">Transmembrane</keyword>
<gene>
    <name evidence="11" type="primary">LOC101509240</name>
</gene>
<reference evidence="11" key="2">
    <citation type="submission" date="2025-08" db="UniProtKB">
        <authorList>
            <consortium name="RefSeq"/>
        </authorList>
    </citation>
    <scope>IDENTIFICATION</scope>
    <source>
        <tissue evidence="11">Etiolated seedlings</tissue>
    </source>
</reference>
<dbReference type="InterPro" id="IPR009038">
    <property type="entry name" value="GOLD_dom"/>
</dbReference>
<organism evidence="10 11">
    <name type="scientific">Cicer arietinum</name>
    <name type="common">Chickpea</name>
    <name type="synonym">Garbanzo</name>
    <dbReference type="NCBI Taxonomy" id="3827"/>
    <lineage>
        <taxon>Eukaryota</taxon>
        <taxon>Viridiplantae</taxon>
        <taxon>Streptophyta</taxon>
        <taxon>Embryophyta</taxon>
        <taxon>Tracheophyta</taxon>
        <taxon>Spermatophyta</taxon>
        <taxon>Magnoliopsida</taxon>
        <taxon>eudicotyledons</taxon>
        <taxon>Gunneridae</taxon>
        <taxon>Pentapetalae</taxon>
        <taxon>rosids</taxon>
        <taxon>fabids</taxon>
        <taxon>Fabales</taxon>
        <taxon>Fabaceae</taxon>
        <taxon>Papilionoideae</taxon>
        <taxon>50 kb inversion clade</taxon>
        <taxon>NPAAA clade</taxon>
        <taxon>Hologalegina</taxon>
        <taxon>IRL clade</taxon>
        <taxon>Cicereae</taxon>
        <taxon>Cicer</taxon>
    </lineage>
</organism>
<evidence type="ECO:0000256" key="4">
    <source>
        <dbReference type="ARBA" id="ARBA00022729"/>
    </source>
</evidence>
<comment type="similarity">
    <text evidence="2 7">Belongs to the EMP24/GP25L family.</text>
</comment>
<dbReference type="PaxDb" id="3827-XP_004490100.1"/>
<dbReference type="RefSeq" id="XP_004490100.1">
    <property type="nucleotide sequence ID" value="XM_004490043.2"/>
</dbReference>
<dbReference type="InterPro" id="IPR015720">
    <property type="entry name" value="Emp24-like"/>
</dbReference>
<keyword evidence="6 8" id="KW-0472">Membrane</keyword>
<dbReference type="GO" id="GO:0016020">
    <property type="term" value="C:membrane"/>
    <property type="evidence" value="ECO:0007669"/>
    <property type="project" value="UniProtKB-SubCell"/>
</dbReference>
<evidence type="ECO:0000313" key="11">
    <source>
        <dbReference type="RefSeq" id="XP_004490100.1"/>
    </source>
</evidence>
<feature type="transmembrane region" description="Helical" evidence="8">
    <location>
        <begin position="193"/>
        <end position="212"/>
    </location>
</feature>
<dbReference type="OrthoDB" id="759142at2759"/>
<dbReference type="Proteomes" id="UP000087171">
    <property type="component" value="Chromosome Ca2"/>
</dbReference>
<dbReference type="eggNOG" id="KOG1691">
    <property type="taxonomic scope" value="Eukaryota"/>
</dbReference>
<evidence type="ECO:0000256" key="3">
    <source>
        <dbReference type="ARBA" id="ARBA00022692"/>
    </source>
</evidence>
<evidence type="ECO:0000259" key="9">
    <source>
        <dbReference type="PROSITE" id="PS50866"/>
    </source>
</evidence>
<dbReference type="KEGG" id="cam:101509240"/>
<dbReference type="SMART" id="SM01190">
    <property type="entry name" value="EMP24_GP25L"/>
    <property type="match status" value="1"/>
</dbReference>
<evidence type="ECO:0000256" key="2">
    <source>
        <dbReference type="ARBA" id="ARBA00007104"/>
    </source>
</evidence>
<evidence type="ECO:0000256" key="6">
    <source>
        <dbReference type="ARBA" id="ARBA00023136"/>
    </source>
</evidence>
<dbReference type="AlphaFoldDB" id="A0A1S2XKM7"/>
<reference evidence="10" key="1">
    <citation type="journal article" date="2013" name="Nat. Biotechnol.">
        <title>Draft genome sequence of chickpea (Cicer arietinum) provides a resource for trait improvement.</title>
        <authorList>
            <person name="Varshney R.K."/>
            <person name="Song C."/>
            <person name="Saxena R.K."/>
            <person name="Azam S."/>
            <person name="Yu S."/>
            <person name="Sharpe A.G."/>
            <person name="Cannon S."/>
            <person name="Baek J."/>
            <person name="Rosen B.D."/>
            <person name="Tar'an B."/>
            <person name="Millan T."/>
            <person name="Zhang X."/>
            <person name="Ramsay L.D."/>
            <person name="Iwata A."/>
            <person name="Wang Y."/>
            <person name="Nelson W."/>
            <person name="Farmer A.D."/>
            <person name="Gaur P.M."/>
            <person name="Soderlund C."/>
            <person name="Penmetsa R.V."/>
            <person name="Xu C."/>
            <person name="Bharti A.K."/>
            <person name="He W."/>
            <person name="Winter P."/>
            <person name="Zhao S."/>
            <person name="Hane J.K."/>
            <person name="Carrasquilla-Garcia N."/>
            <person name="Condie J.A."/>
            <person name="Upadhyaya H.D."/>
            <person name="Luo M.C."/>
            <person name="Thudi M."/>
            <person name="Gowda C.L."/>
            <person name="Singh N.P."/>
            <person name="Lichtenzveig J."/>
            <person name="Gali K.K."/>
            <person name="Rubio J."/>
            <person name="Nadarajan N."/>
            <person name="Dolezel J."/>
            <person name="Bansal K.C."/>
            <person name="Xu X."/>
            <person name="Edwards D."/>
            <person name="Zhang G."/>
            <person name="Kahl G."/>
            <person name="Gil J."/>
            <person name="Singh K.B."/>
            <person name="Datta S.K."/>
            <person name="Jackson S.A."/>
            <person name="Wang J."/>
            <person name="Cook D.R."/>
        </authorList>
    </citation>
    <scope>NUCLEOTIDE SEQUENCE [LARGE SCALE GENOMIC DNA]</scope>
    <source>
        <strain evidence="10">cv. CDC Frontier</strain>
    </source>
</reference>
<dbReference type="GeneID" id="101509240"/>
<sequence length="222" mass="25609">MNMFGVRTQQSYLLFLVVVALGLFLYSVESVRFDLPHGKAARCFSEEVRQHSMIFCNYSIVNPNKDLPLPADHTIAVEVTRNGNKESPHLAKRVQSGQFSIMAYRSDLYVICFVDTTENSQVTLSVDFEWKTGVKTVNYPTVAKKSYIDKLAIEVQILYETALSIKEETSYLIQRDVEMLEINWITDTRMCHLIFVSFLICFSVAGLQLWHLKNFFEKKKII</sequence>
<accession>A0A1S2XKM7</accession>
<keyword evidence="5 8" id="KW-1133">Transmembrane helix</keyword>
<evidence type="ECO:0000256" key="7">
    <source>
        <dbReference type="RuleBase" id="RU003827"/>
    </source>
</evidence>
<proteinExistence type="inferred from homology"/>
<dbReference type="Pfam" id="PF01105">
    <property type="entry name" value="EMP24_GP25L"/>
    <property type="match status" value="1"/>
</dbReference>